<feature type="chain" id="PRO_5040724851" description="CARDB domain-containing protein" evidence="6">
    <location>
        <begin position="26"/>
        <end position="2181"/>
    </location>
</feature>
<proteinExistence type="predicted"/>
<dbReference type="PANTHER" id="PTHR11219:SF69">
    <property type="entry name" value="TENEURIN-A"/>
    <property type="match status" value="1"/>
</dbReference>
<feature type="compositionally biased region" description="Gly residues" evidence="5">
    <location>
        <begin position="617"/>
        <end position="632"/>
    </location>
</feature>
<dbReference type="SUPFAM" id="SSF101898">
    <property type="entry name" value="NHL repeat"/>
    <property type="match status" value="1"/>
</dbReference>
<dbReference type="InterPro" id="IPR006530">
    <property type="entry name" value="YD"/>
</dbReference>
<protein>
    <recommendedName>
        <fullName evidence="14">CARDB domain-containing protein</fullName>
    </recommendedName>
</protein>
<evidence type="ECO:0000256" key="5">
    <source>
        <dbReference type="SAM" id="MobiDB-lite"/>
    </source>
</evidence>
<feature type="domain" description="CARDB" evidence="7">
    <location>
        <begin position="29"/>
        <end position="139"/>
    </location>
</feature>
<keyword evidence="3" id="KW-1015">Disulfide bond</keyword>
<dbReference type="InterPro" id="IPR001258">
    <property type="entry name" value="NHL_repeat"/>
</dbReference>
<feature type="domain" description="Teneurin 1-4-like FN-plug" evidence="8">
    <location>
        <begin position="681"/>
        <end position="749"/>
    </location>
</feature>
<dbReference type="Pfam" id="PF07705">
    <property type="entry name" value="CARDB"/>
    <property type="match status" value="1"/>
</dbReference>
<dbReference type="Proteomes" id="UP001149140">
    <property type="component" value="Unassembled WGS sequence"/>
</dbReference>
<dbReference type="InterPro" id="IPR056823">
    <property type="entry name" value="TEN-like_YD-shell"/>
</dbReference>
<feature type="compositionally biased region" description="Pro residues" evidence="5">
    <location>
        <begin position="152"/>
        <end position="178"/>
    </location>
</feature>
<evidence type="ECO:0000313" key="12">
    <source>
        <dbReference type="EMBL" id="MDA0161089.1"/>
    </source>
</evidence>
<feature type="compositionally biased region" description="Gly residues" evidence="5">
    <location>
        <begin position="1107"/>
        <end position="1118"/>
    </location>
</feature>
<dbReference type="InterPro" id="IPR011041">
    <property type="entry name" value="Quinoprot_gluc/sorb_DH_b-prop"/>
</dbReference>
<feature type="repeat" description="NHL" evidence="4">
    <location>
        <begin position="887"/>
        <end position="930"/>
    </location>
</feature>
<dbReference type="EMBL" id="JAPDOD010000009">
    <property type="protein sequence ID" value="MDA0161089.1"/>
    <property type="molecule type" value="Genomic_DNA"/>
</dbReference>
<dbReference type="Gene3D" id="2.180.10.10">
    <property type="entry name" value="RHS repeat-associated core"/>
    <property type="match status" value="2"/>
</dbReference>
<dbReference type="PANTHER" id="PTHR11219">
    <property type="entry name" value="TENEURIN AND N-ACETYLGLUCOSAMINE-1-PHOSPHODIESTER ALPHA-N-ACETYLGLUCOSAMINIDASE"/>
    <property type="match status" value="1"/>
</dbReference>
<evidence type="ECO:0000259" key="7">
    <source>
        <dbReference type="Pfam" id="PF07705"/>
    </source>
</evidence>
<evidence type="ECO:0000259" key="11">
    <source>
        <dbReference type="Pfam" id="PF25023"/>
    </source>
</evidence>
<dbReference type="InterPro" id="IPR057627">
    <property type="entry name" value="FN-plug_TEN1-4"/>
</dbReference>
<dbReference type="InterPro" id="IPR022385">
    <property type="entry name" value="Rhs_assc_core"/>
</dbReference>
<keyword evidence="1" id="KW-0245">EGF-like domain</keyword>
<accession>A0A9X3MR75</accession>
<gene>
    <name evidence="12" type="ORF">OM076_12490</name>
</gene>
<dbReference type="InterPro" id="IPR056822">
    <property type="entry name" value="TEN_NHL"/>
</dbReference>
<organism evidence="12 13">
    <name type="scientific">Solirubrobacter ginsenosidimutans</name>
    <dbReference type="NCBI Taxonomy" id="490573"/>
    <lineage>
        <taxon>Bacteria</taxon>
        <taxon>Bacillati</taxon>
        <taxon>Actinomycetota</taxon>
        <taxon>Thermoleophilia</taxon>
        <taxon>Solirubrobacterales</taxon>
        <taxon>Solirubrobacteraceae</taxon>
        <taxon>Solirubrobacter</taxon>
    </lineage>
</organism>
<evidence type="ECO:0000256" key="2">
    <source>
        <dbReference type="ARBA" id="ARBA00022737"/>
    </source>
</evidence>
<comment type="caution">
    <text evidence="12">The sequence shown here is derived from an EMBL/GenBank/DDBJ whole genome shotgun (WGS) entry which is preliminary data.</text>
</comment>
<dbReference type="Gene3D" id="2.60.40.10">
    <property type="entry name" value="Immunoglobulins"/>
    <property type="match status" value="1"/>
</dbReference>
<evidence type="ECO:0000256" key="6">
    <source>
        <dbReference type="SAM" id="SignalP"/>
    </source>
</evidence>
<feature type="region of interest" description="Disordered" evidence="5">
    <location>
        <begin position="149"/>
        <end position="178"/>
    </location>
</feature>
<dbReference type="InterPro" id="IPR011635">
    <property type="entry name" value="CARDB"/>
</dbReference>
<dbReference type="SUPFAM" id="SSF50952">
    <property type="entry name" value="Soluble quinoprotein glucose dehydrogenase"/>
    <property type="match status" value="1"/>
</dbReference>
<feature type="region of interest" description="Disordered" evidence="5">
    <location>
        <begin position="615"/>
        <end position="640"/>
    </location>
</feature>
<feature type="domain" description="Teneurin TTR-like" evidence="9">
    <location>
        <begin position="317"/>
        <end position="398"/>
    </location>
</feature>
<keyword evidence="13" id="KW-1185">Reference proteome</keyword>
<evidence type="ECO:0000259" key="9">
    <source>
        <dbReference type="Pfam" id="PF25020"/>
    </source>
</evidence>
<feature type="region of interest" description="Disordered" evidence="5">
    <location>
        <begin position="1100"/>
        <end position="1119"/>
    </location>
</feature>
<evidence type="ECO:0008006" key="14">
    <source>
        <dbReference type="Google" id="ProtNLM"/>
    </source>
</evidence>
<feature type="signal peptide" evidence="6">
    <location>
        <begin position="1"/>
        <end position="25"/>
    </location>
</feature>
<dbReference type="InterPro" id="IPR013783">
    <property type="entry name" value="Ig-like_fold"/>
</dbReference>
<feature type="domain" description="Teneurin-like YD-shell" evidence="11">
    <location>
        <begin position="1162"/>
        <end position="1997"/>
    </location>
</feature>
<dbReference type="SUPFAM" id="SSF49464">
    <property type="entry name" value="Carboxypeptidase regulatory domain-like"/>
    <property type="match status" value="1"/>
</dbReference>
<dbReference type="Gene3D" id="2.120.10.30">
    <property type="entry name" value="TolB, C-terminal domain"/>
    <property type="match status" value="3"/>
</dbReference>
<keyword evidence="2" id="KW-0677">Repeat</keyword>
<dbReference type="RefSeq" id="WP_270040261.1">
    <property type="nucleotide sequence ID" value="NZ_JAPDOD010000009.1"/>
</dbReference>
<dbReference type="Pfam" id="PF25020">
    <property type="entry name" value="TTR_TEN1-4"/>
    <property type="match status" value="1"/>
</dbReference>
<dbReference type="InterPro" id="IPR011042">
    <property type="entry name" value="6-blade_b-propeller_TolB-like"/>
</dbReference>
<evidence type="ECO:0000256" key="1">
    <source>
        <dbReference type="ARBA" id="ARBA00022536"/>
    </source>
</evidence>
<dbReference type="Pfam" id="PF25023">
    <property type="entry name" value="TEN_YD-shell"/>
    <property type="match status" value="1"/>
</dbReference>
<evidence type="ECO:0000259" key="10">
    <source>
        <dbReference type="Pfam" id="PF25021"/>
    </source>
</evidence>
<dbReference type="GO" id="GO:0005975">
    <property type="term" value="P:carbohydrate metabolic process"/>
    <property type="evidence" value="ECO:0007669"/>
    <property type="project" value="UniProtKB-ARBA"/>
</dbReference>
<evidence type="ECO:0000313" key="13">
    <source>
        <dbReference type="Proteomes" id="UP001149140"/>
    </source>
</evidence>
<dbReference type="NCBIfam" id="TIGR01643">
    <property type="entry name" value="YD_repeat_2x"/>
    <property type="match status" value="4"/>
</dbReference>
<feature type="domain" description="Teneurin NHL" evidence="10">
    <location>
        <begin position="887"/>
        <end position="928"/>
    </location>
</feature>
<dbReference type="NCBIfam" id="TIGR03696">
    <property type="entry name" value="Rhs_assc_core"/>
    <property type="match status" value="1"/>
</dbReference>
<reference evidence="12" key="1">
    <citation type="submission" date="2022-10" db="EMBL/GenBank/DDBJ databases">
        <title>The WGS of Solirubrobacter ginsenosidimutans DSM 21036.</title>
        <authorList>
            <person name="Jiang Z."/>
        </authorList>
    </citation>
    <scope>NUCLEOTIDE SEQUENCE</scope>
    <source>
        <strain evidence="12">DSM 21036</strain>
    </source>
</reference>
<dbReference type="PROSITE" id="PS51125">
    <property type="entry name" value="NHL"/>
    <property type="match status" value="2"/>
</dbReference>
<feature type="repeat" description="NHL" evidence="4">
    <location>
        <begin position="1011"/>
        <end position="1041"/>
    </location>
</feature>
<dbReference type="InterPro" id="IPR056820">
    <property type="entry name" value="TEN_TTR-like"/>
</dbReference>
<dbReference type="Pfam" id="PF24329">
    <property type="entry name" value="FN-plug_TEN1-4"/>
    <property type="match status" value="1"/>
</dbReference>
<dbReference type="Pfam" id="PF25021">
    <property type="entry name" value="TEN_NHL"/>
    <property type="match status" value="2"/>
</dbReference>
<dbReference type="InterPro" id="IPR051216">
    <property type="entry name" value="Teneurin"/>
</dbReference>
<dbReference type="InterPro" id="IPR008969">
    <property type="entry name" value="CarboxyPept-like_regulatory"/>
</dbReference>
<evidence type="ECO:0000259" key="8">
    <source>
        <dbReference type="Pfam" id="PF24329"/>
    </source>
</evidence>
<name>A0A9X3MR75_9ACTN</name>
<keyword evidence="6" id="KW-0732">Signal</keyword>
<evidence type="ECO:0000256" key="4">
    <source>
        <dbReference type="PROSITE-ProRule" id="PRU00504"/>
    </source>
</evidence>
<feature type="domain" description="Teneurin NHL" evidence="10">
    <location>
        <begin position="1001"/>
        <end position="1051"/>
    </location>
</feature>
<evidence type="ECO:0000256" key="3">
    <source>
        <dbReference type="ARBA" id="ARBA00023157"/>
    </source>
</evidence>
<sequence>MSGRRALRAMVVAALLALAPASAQAAKAKPDLSVSKAASSASQAAAGGKLNLTWTIKNGGKSAAGKSTTTLVLSADAKLDAKDSRLGTAAQKALKAKKTATGKLTATVPTTLAARRYSLLVCADGANQVKESSEKNNCRVATALSVTAAPAPAAPPQPSAPVPLPAQPTPAPTDPPMDGPDTPITVAIASPAVFGSTTVTFDFVSTPGATFRCRIDANPYQACSAHQSFAGVLAGAHTVDVIATLGIQTSAAHKAWRIEFEAPAPGPSPPAAAAPESKATAVEDAEVTLVSDATQFLYTGADPIQKGVAADAVKPLQAAVLRGRVVRRNGSPVEGVEVTVLDHPELGRTATRTDGGFDIAVNGGGAVTLAFARAGYIPSQRQLDVPTQDYDLVDEIVMVPYEDKVTGVDLTKNEIQVAQGSEITDGDGTRKATLLLDPGTNATATLPDGTTKDLGDKLNIRATEFTIGDSGPEAMPGELPPTSAYTYAVEYSVDEANKDQATDVQFDKPVVTYVDNLLEFPAGTAVPMGYYDREQAQWIAAKNGIVIKILSESGGRAVLDVTGDGVADTGVKLTALGIDDAELAKLAELYDPGKSLWRAAISHFTPWDYNWPYGLPDGAGGPGQGGPDGGDPPGDDPCNSHGSIILCENQVLGERSPVSGTPYTLAYQSDRVPGRRTGDTLNIPLTSATLPPSVKRVDLMIEVLGRTFKQSFTPAPNLSYTFVFDGRDAYGRRVQGRQKVDITLDYVYPAVYRTPDTFQSSFSQVGGAILSTNSTRTEISVAQQWSGVVGDGLQAPPSALAGWSLDVHHTYDPIGHTLYLGDGSKRSAEGQNFDVIQTTKTGLSSPEGMTRTAAGAMLIADGAAQVIRRVEPDGTSTIVAGKLGSAGFSGDGGPATDAQLDHPADVALGPDGAIYVADQGNNRIRRISGGKIDTVAGTGDGGYEGDGGPARQARLDEPTDVAVDAGGAVLAIDRANNAIRRIGPDGVITTLAGTGVPGFEGDGGLAAKAKLRNPRDIVVNGDGSVFVADSGNHRVRRIDPDGTIRTVAGDGQTTFGGDGALATAAHLDTPSAIAPTRDGGLLIADSGHARLRKVQSDGTMTTIAGNGDQGTRGDGGPAGQARLQFPSAIVLGSDDTIYFSDETAGRVRSVAPALPALRLGESTIASDDGRSLYVFDPNGRHLRTVDALTKATVLTFGYDGAGRLISVTDGDGHKTTITRDANGMPKTIVAPYGQVTTLAVSGGYLSSIKNPAGDEIKAEYDAGGLLTKLTDPRNQVHSFGYDGAGRLIRDTAPDNSSQTLTRTSASDVVTVTRTTGEGRKTVYRVEKLKNGEIKRSVTDGEGAATNTLIGTDGVVTVTRPDGTVVTEEAGPDPRFGMEAPLTARMTLTTPAGLRTVMSRTRSVDLATPGAPLSLRSLTETTTVNDRVQTTSFDATTSRWTDVSPGGRKLVTEVDGQGRPIRVDAVGITPSVYTYVDGRLTTSAQGARTEAYAYDARGRVQTITDALGRDTTFAYDDADRPLTQTLPSGKTIAYSYDANGNLLTTTPPGRGAHSFAYSERGVMRSYTPPQVGAPAPTTYTADKDALVTKIERPGDTAIGFTYDDAARLEQITHGAGKTTTFSYAPTTGRLTTANTSGNEKLQYLYDGALPVKTTISGSVAGVIDDTYDDEFRLKTESVNGANRADYAFDADGQLTAAGSLTITHNPDNGLITALNAGTSVTTLTPTAFGETGSFDAGVYGETYTRDAGGRITGKTEKRGATTTTYEYGYDAGDRLATIKRDGATVQSYDYDDNGNRNKTSDGQPVTYDGRDRIATVNGAAYDYTAAGELHAKPDGTTYDYDSLGALTHVKLPGGNTIDYAIDSAGRRVAESGNGSTLKRRFLYGRGLGPVAELDAGNAVKSRFIYATHSNVPDLMVQGSTTYRIVTDQVGSPRAVVNIATGAVVQELDYDAFGNVTHDSNPGFQPFGFAGGLYDSDTGLVRFGARDYDPRTGRFMAPDPLRFGGGGTNLYGYALADPVNLTDPSGQILDTILDIGFIGYDLYRIGKSLMNGCGVDPWDVVALGADVAGALIPFVTGGGAAVRAGREATEGIYEVVTKEGLPYVGQSGNIDQRLARHVSDGKITQEAADAAARTEVTGGKTAREVAEQRRINELTNGVGASDPGIANKVNPIGPKRQHLMDLY</sequence>